<sequence length="119" mass="13117">MFLGLTSQISIRKLRTIKCQKNHSNVSAHPSTAISCVALSNTMKKNPSEIWMMFSAGFIIISSIVPPILHNNSPVSICTGTIQDLRLPNDLLNTESTIGDQNNFSEYGYPASENKLSFE</sequence>
<keyword evidence="2" id="KW-1185">Reference proteome</keyword>
<protein>
    <submittedName>
        <fullName evidence="1">Uncharacterized protein</fullName>
    </submittedName>
</protein>
<comment type="caution">
    <text evidence="1">The sequence shown here is derived from an EMBL/GenBank/DDBJ whole genome shotgun (WGS) entry which is preliminary data.</text>
</comment>
<reference evidence="2" key="1">
    <citation type="submission" date="2017-01" db="EMBL/GenBank/DDBJ databases">
        <authorList>
            <person name="Wang Y."/>
            <person name="White M."/>
            <person name="Kvist S."/>
            <person name="Moncalvo J.-M."/>
        </authorList>
    </citation>
    <scope>NUCLEOTIDE SEQUENCE [LARGE SCALE GENOMIC DNA]</scope>
    <source>
        <strain evidence="2">COL-18-3</strain>
    </source>
</reference>
<gene>
    <name evidence="1" type="ORF">AX774_g3236</name>
</gene>
<proteinExistence type="predicted"/>
<dbReference type="AlphaFoldDB" id="A0A1R1PQK1"/>
<accession>A0A1R1PQK1</accession>
<evidence type="ECO:0000313" key="2">
    <source>
        <dbReference type="Proteomes" id="UP000188320"/>
    </source>
</evidence>
<evidence type="ECO:0000313" key="1">
    <source>
        <dbReference type="EMBL" id="OMH83266.1"/>
    </source>
</evidence>
<dbReference type="Proteomes" id="UP000188320">
    <property type="component" value="Unassembled WGS sequence"/>
</dbReference>
<dbReference type="EMBL" id="LSSK01000465">
    <property type="protein sequence ID" value="OMH83266.1"/>
    <property type="molecule type" value="Genomic_DNA"/>
</dbReference>
<organism evidence="1 2">
    <name type="scientific">Zancudomyces culisetae</name>
    <name type="common">Gut fungus</name>
    <name type="synonym">Smittium culisetae</name>
    <dbReference type="NCBI Taxonomy" id="1213189"/>
    <lineage>
        <taxon>Eukaryota</taxon>
        <taxon>Fungi</taxon>
        <taxon>Fungi incertae sedis</taxon>
        <taxon>Zoopagomycota</taxon>
        <taxon>Kickxellomycotina</taxon>
        <taxon>Harpellomycetes</taxon>
        <taxon>Harpellales</taxon>
        <taxon>Legeriomycetaceae</taxon>
        <taxon>Zancudomyces</taxon>
    </lineage>
</organism>
<name>A0A1R1PQK1_ZANCU</name>